<dbReference type="AlphaFoldDB" id="A0A644SST4"/>
<dbReference type="NCBIfam" id="TIGR01891">
    <property type="entry name" value="amidohydrolases"/>
    <property type="match status" value="1"/>
</dbReference>
<accession>A0A644SST4</accession>
<dbReference type="InterPro" id="IPR052030">
    <property type="entry name" value="Peptidase_M20/M20A_hydrolases"/>
</dbReference>
<sequence length="447" mass="48495">MLNKPRPNPYWRCISLKSKTCISKRKKTVFKPLQQNGKWYLRRVWDIIRSMSDNNLANIKSAVIKMIDTEKGSLEELSLKLHANPELGYQEYKAVEWLCEYLSRHNFSIERNTGGLKTAFKATFGQGKPVIGFLAEYDALPQLGHACGHNLIATAAAGAAVAARLAAKLYGGTVCLIGTPAEELSGGKIQMVEKGVFKELEAALIAHPGNDDIATTQALACVTLNVEYFGKESHAAAHPDKGINALDAIVLAYTSLNSLRQHIEPGARIHGIITDGGKAANIVPGHSAGTFLIRSQTLPYLRELMDRVLDCFKSAAQATGARLEYRFDKSIYAPMNNNMALANLYVKNMDMLGHRTLLEDPEMNFGSTDMGNVSQVVPSLHGYYAITGKDVSGHTPEFASAACSAKGIKGALDAAKAMAMTAADLFGSSANLEKVRTEFQKSTRPSA</sequence>
<dbReference type="PIRSF" id="PIRSF037226">
    <property type="entry name" value="Amidohydrolase_ACY1L2_prd"/>
    <property type="match status" value="1"/>
</dbReference>
<name>A0A644SST4_9ZZZZ</name>
<keyword evidence="2" id="KW-0378">Hydrolase</keyword>
<dbReference type="Gene3D" id="3.40.630.10">
    <property type="entry name" value="Zn peptidases"/>
    <property type="match status" value="1"/>
</dbReference>
<dbReference type="Pfam" id="PF07687">
    <property type="entry name" value="M20_dimer"/>
    <property type="match status" value="1"/>
</dbReference>
<comment type="caution">
    <text evidence="2">The sequence shown here is derived from an EMBL/GenBank/DDBJ whole genome shotgun (WGS) entry which is preliminary data.</text>
</comment>
<evidence type="ECO:0000313" key="2">
    <source>
        <dbReference type="EMBL" id="MPL57685.1"/>
    </source>
</evidence>
<dbReference type="FunFam" id="3.30.70.360:FF:000004">
    <property type="entry name" value="Peptidase M20 domain-containing protein 2"/>
    <property type="match status" value="1"/>
</dbReference>
<reference evidence="2" key="1">
    <citation type="submission" date="2019-08" db="EMBL/GenBank/DDBJ databases">
        <authorList>
            <person name="Kucharzyk K."/>
            <person name="Murdoch R.W."/>
            <person name="Higgins S."/>
            <person name="Loffler F."/>
        </authorList>
    </citation>
    <scope>NUCLEOTIDE SEQUENCE</scope>
</reference>
<gene>
    <name evidence="2" type="primary">abgB_1</name>
    <name evidence="2" type="ORF">SDC9_03193</name>
</gene>
<dbReference type="CDD" id="cd05672">
    <property type="entry name" value="M20_ACY1L2-like"/>
    <property type="match status" value="1"/>
</dbReference>
<dbReference type="PANTHER" id="PTHR30575:SF0">
    <property type="entry name" value="XAA-ARG DIPEPTIDASE"/>
    <property type="match status" value="1"/>
</dbReference>
<dbReference type="Pfam" id="PF01546">
    <property type="entry name" value="Peptidase_M20"/>
    <property type="match status" value="1"/>
</dbReference>
<protein>
    <submittedName>
        <fullName evidence="2">p-aminobenzoyl-glutamate hydrolase subunit B</fullName>
        <ecNumber evidence="2">3.5.1.-</ecNumber>
    </submittedName>
</protein>
<dbReference type="GO" id="GO:0046657">
    <property type="term" value="P:folic acid catabolic process"/>
    <property type="evidence" value="ECO:0007669"/>
    <property type="project" value="TreeGrafter"/>
</dbReference>
<dbReference type="InterPro" id="IPR002933">
    <property type="entry name" value="Peptidase_M20"/>
</dbReference>
<dbReference type="InterPro" id="IPR036264">
    <property type="entry name" value="Bact_exopeptidase_dim_dom"/>
</dbReference>
<evidence type="ECO:0000259" key="1">
    <source>
        <dbReference type="Pfam" id="PF07687"/>
    </source>
</evidence>
<dbReference type="GO" id="GO:0016805">
    <property type="term" value="F:dipeptidase activity"/>
    <property type="evidence" value="ECO:0007669"/>
    <property type="project" value="InterPro"/>
</dbReference>
<feature type="domain" description="Peptidase M20 dimerisation" evidence="1">
    <location>
        <begin position="223"/>
        <end position="315"/>
    </location>
</feature>
<proteinExistence type="predicted"/>
<dbReference type="PANTHER" id="PTHR30575">
    <property type="entry name" value="PEPTIDASE M20"/>
    <property type="match status" value="1"/>
</dbReference>
<dbReference type="SUPFAM" id="SSF53187">
    <property type="entry name" value="Zn-dependent exopeptidases"/>
    <property type="match status" value="1"/>
</dbReference>
<dbReference type="EC" id="3.5.1.-" evidence="2"/>
<dbReference type="GO" id="GO:0005737">
    <property type="term" value="C:cytoplasm"/>
    <property type="evidence" value="ECO:0007669"/>
    <property type="project" value="TreeGrafter"/>
</dbReference>
<dbReference type="EMBL" id="VSSQ01000005">
    <property type="protein sequence ID" value="MPL57685.1"/>
    <property type="molecule type" value="Genomic_DNA"/>
</dbReference>
<dbReference type="InterPro" id="IPR011650">
    <property type="entry name" value="Peptidase_M20_dimer"/>
</dbReference>
<organism evidence="2">
    <name type="scientific">bioreactor metagenome</name>
    <dbReference type="NCBI Taxonomy" id="1076179"/>
    <lineage>
        <taxon>unclassified sequences</taxon>
        <taxon>metagenomes</taxon>
        <taxon>ecological metagenomes</taxon>
    </lineage>
</organism>
<dbReference type="GO" id="GO:0071713">
    <property type="term" value="F:para-aminobenzoyl-glutamate hydrolase activity"/>
    <property type="evidence" value="ECO:0007669"/>
    <property type="project" value="TreeGrafter"/>
</dbReference>
<dbReference type="InterPro" id="IPR017439">
    <property type="entry name" value="Amidohydrolase"/>
</dbReference>
<dbReference type="SUPFAM" id="SSF55031">
    <property type="entry name" value="Bacterial exopeptidase dimerisation domain"/>
    <property type="match status" value="1"/>
</dbReference>
<dbReference type="Gene3D" id="3.30.70.360">
    <property type="match status" value="1"/>
</dbReference>
<dbReference type="InterPro" id="IPR017144">
    <property type="entry name" value="Xaa-Arg_dipeptidase"/>
</dbReference>